<evidence type="ECO:0000313" key="2">
    <source>
        <dbReference type="Proteomes" id="UP000619534"/>
    </source>
</evidence>
<comment type="caution">
    <text evidence="1">The sequence shown here is derived from an EMBL/GenBank/DDBJ whole genome shotgun (WGS) entry which is preliminary data.</text>
</comment>
<gene>
    <name evidence="1" type="ORF">GCM10007216_19450</name>
</gene>
<dbReference type="EMBL" id="BMCJ01000003">
    <property type="protein sequence ID" value="GGC88780.1"/>
    <property type="molecule type" value="Genomic_DNA"/>
</dbReference>
<reference evidence="2" key="1">
    <citation type="journal article" date="2019" name="Int. J. Syst. Evol. Microbiol.">
        <title>The Global Catalogue of Microorganisms (GCM) 10K type strain sequencing project: providing services to taxonomists for standard genome sequencing and annotation.</title>
        <authorList>
            <consortium name="The Broad Institute Genomics Platform"/>
            <consortium name="The Broad Institute Genome Sequencing Center for Infectious Disease"/>
            <person name="Wu L."/>
            <person name="Ma J."/>
        </authorList>
    </citation>
    <scope>NUCLEOTIDE SEQUENCE [LARGE SCALE GENOMIC DNA]</scope>
    <source>
        <strain evidence="2">CCM 7282</strain>
    </source>
</reference>
<evidence type="ECO:0000313" key="1">
    <source>
        <dbReference type="EMBL" id="GGC88780.1"/>
    </source>
</evidence>
<organism evidence="1 2">
    <name type="scientific">Thalassobacillus devorans</name>
    <dbReference type="NCBI Taxonomy" id="279813"/>
    <lineage>
        <taxon>Bacteria</taxon>
        <taxon>Bacillati</taxon>
        <taxon>Bacillota</taxon>
        <taxon>Bacilli</taxon>
        <taxon>Bacillales</taxon>
        <taxon>Bacillaceae</taxon>
        <taxon>Thalassobacillus</taxon>
    </lineage>
</organism>
<sequence length="66" mass="7642">MAFGVDRAELTQWKEQVSKGQIAFLTHYWLDDRFPGCDTVTKVGCRDVAKLKRWGAKHGLQPNWIH</sequence>
<keyword evidence="2" id="KW-1185">Reference proteome</keyword>
<name>A0ABQ1P0Q2_9BACI</name>
<dbReference type="Proteomes" id="UP000619534">
    <property type="component" value="Unassembled WGS sequence"/>
</dbReference>
<proteinExistence type="predicted"/>
<protein>
    <submittedName>
        <fullName evidence="1">Uncharacterized protein</fullName>
    </submittedName>
</protein>
<accession>A0ABQ1P0Q2</accession>